<protein>
    <submittedName>
        <fullName evidence="2">BTB domain-containing protein</fullName>
    </submittedName>
</protein>
<dbReference type="Proteomes" id="UP000046392">
    <property type="component" value="Unplaced"/>
</dbReference>
<reference evidence="2" key="1">
    <citation type="submission" date="2017-02" db="UniProtKB">
        <authorList>
            <consortium name="WormBaseParasite"/>
        </authorList>
    </citation>
    <scope>IDENTIFICATION</scope>
</reference>
<evidence type="ECO:0000313" key="1">
    <source>
        <dbReference type="Proteomes" id="UP000046392"/>
    </source>
</evidence>
<organism evidence="1 2">
    <name type="scientific">Strongyloides papillosus</name>
    <name type="common">Intestinal threadworm</name>
    <dbReference type="NCBI Taxonomy" id="174720"/>
    <lineage>
        <taxon>Eukaryota</taxon>
        <taxon>Metazoa</taxon>
        <taxon>Ecdysozoa</taxon>
        <taxon>Nematoda</taxon>
        <taxon>Chromadorea</taxon>
        <taxon>Rhabditida</taxon>
        <taxon>Tylenchina</taxon>
        <taxon>Panagrolaimomorpha</taxon>
        <taxon>Strongyloidoidea</taxon>
        <taxon>Strongyloididae</taxon>
        <taxon>Strongyloides</taxon>
    </lineage>
</organism>
<keyword evidence="1" id="KW-1185">Reference proteome</keyword>
<proteinExistence type="predicted"/>
<name>A0A0N5CG82_STREA</name>
<dbReference type="AlphaFoldDB" id="A0A0N5CG82"/>
<sequence>MAPLIHSTPCFSPLRSPVSDYSYDYSSDSECAHSNYSNPVRFELFSLCELVHDPVYASNLLRYVKYLYRNRMSIESKLLLMKLGIFKEADVLTGCKYVSHCSLTYFRKFNLFYVDCTYFEKFLLAGNLDASDISVCICFNESIESSSDFAALYEKYWSFRNCSTVRLYMVGADASVEFPSTFVPSWIH</sequence>
<evidence type="ECO:0000313" key="2">
    <source>
        <dbReference type="WBParaSite" id="SPAL_0001686100.1"/>
    </source>
</evidence>
<accession>A0A0N5CG82</accession>
<dbReference type="WBParaSite" id="SPAL_0001686100.1">
    <property type="protein sequence ID" value="SPAL_0001686100.1"/>
    <property type="gene ID" value="SPAL_0001686100"/>
</dbReference>